<evidence type="ECO:0000313" key="1">
    <source>
        <dbReference type="EMBL" id="KAJ7686855.1"/>
    </source>
</evidence>
<name>A0AAD7DAG5_MYCRO</name>
<dbReference type="Gene3D" id="3.30.200.20">
    <property type="entry name" value="Phosphorylase Kinase, domain 1"/>
    <property type="match status" value="1"/>
</dbReference>
<evidence type="ECO:0008006" key="3">
    <source>
        <dbReference type="Google" id="ProtNLM"/>
    </source>
</evidence>
<dbReference type="AlphaFoldDB" id="A0AAD7DAG5"/>
<dbReference type="Proteomes" id="UP001221757">
    <property type="component" value="Unassembled WGS sequence"/>
</dbReference>
<protein>
    <recommendedName>
        <fullName evidence="3">Protein kinase domain-containing protein</fullName>
    </recommendedName>
</protein>
<evidence type="ECO:0000313" key="2">
    <source>
        <dbReference type="Proteomes" id="UP001221757"/>
    </source>
</evidence>
<feature type="non-terminal residue" evidence="1">
    <location>
        <position position="1"/>
    </location>
</feature>
<dbReference type="SUPFAM" id="SSF56112">
    <property type="entry name" value="Protein kinase-like (PK-like)"/>
    <property type="match status" value="1"/>
</dbReference>
<reference evidence="1" key="1">
    <citation type="submission" date="2023-03" db="EMBL/GenBank/DDBJ databases">
        <title>Massive genome expansion in bonnet fungi (Mycena s.s.) driven by repeated elements and novel gene families across ecological guilds.</title>
        <authorList>
            <consortium name="Lawrence Berkeley National Laboratory"/>
            <person name="Harder C.B."/>
            <person name="Miyauchi S."/>
            <person name="Viragh M."/>
            <person name="Kuo A."/>
            <person name="Thoen E."/>
            <person name="Andreopoulos B."/>
            <person name="Lu D."/>
            <person name="Skrede I."/>
            <person name="Drula E."/>
            <person name="Henrissat B."/>
            <person name="Morin E."/>
            <person name="Kohler A."/>
            <person name="Barry K."/>
            <person name="LaButti K."/>
            <person name="Morin E."/>
            <person name="Salamov A."/>
            <person name="Lipzen A."/>
            <person name="Mereny Z."/>
            <person name="Hegedus B."/>
            <person name="Baldrian P."/>
            <person name="Stursova M."/>
            <person name="Weitz H."/>
            <person name="Taylor A."/>
            <person name="Grigoriev I.V."/>
            <person name="Nagy L.G."/>
            <person name="Martin F."/>
            <person name="Kauserud H."/>
        </authorList>
    </citation>
    <scope>NUCLEOTIDE SEQUENCE</scope>
    <source>
        <strain evidence="1">CBHHK067</strain>
    </source>
</reference>
<gene>
    <name evidence="1" type="ORF">B0H17DRAFT_940060</name>
</gene>
<proteinExistence type="predicted"/>
<keyword evidence="2" id="KW-1185">Reference proteome</keyword>
<accession>A0AAD7DAG5</accession>
<dbReference type="InterPro" id="IPR011009">
    <property type="entry name" value="Kinase-like_dom_sf"/>
</dbReference>
<organism evidence="1 2">
    <name type="scientific">Mycena rosella</name>
    <name type="common">Pink bonnet</name>
    <name type="synonym">Agaricus rosellus</name>
    <dbReference type="NCBI Taxonomy" id="1033263"/>
    <lineage>
        <taxon>Eukaryota</taxon>
        <taxon>Fungi</taxon>
        <taxon>Dikarya</taxon>
        <taxon>Basidiomycota</taxon>
        <taxon>Agaricomycotina</taxon>
        <taxon>Agaricomycetes</taxon>
        <taxon>Agaricomycetidae</taxon>
        <taxon>Agaricales</taxon>
        <taxon>Marasmiineae</taxon>
        <taxon>Mycenaceae</taxon>
        <taxon>Mycena</taxon>
    </lineage>
</organism>
<dbReference type="EMBL" id="JARKIE010000093">
    <property type="protein sequence ID" value="KAJ7686855.1"/>
    <property type="molecule type" value="Genomic_DNA"/>
</dbReference>
<sequence>KDFQFGATLGEGAYSPVKLGTSRIDGKLYAIKVIIKSHLTRAKSTPLLQSAKL</sequence>
<comment type="caution">
    <text evidence="1">The sequence shown here is derived from an EMBL/GenBank/DDBJ whole genome shotgun (WGS) entry which is preliminary data.</text>
</comment>